<reference evidence="1 2" key="1">
    <citation type="submission" date="2024-06" db="EMBL/GenBank/DDBJ databases">
        <title>Genetic profile and toxigenic potential of Bacillus cereus isolates from a Norwegian ice cream production plant,.</title>
        <authorList>
            <person name="Lindback T."/>
            <person name="Llarena A.-K."/>
            <person name="O'Sullivan K."/>
            <person name="Monshaugen M."/>
            <person name="Holmemo C.W."/>
            <person name="Aspholm M."/>
        </authorList>
    </citation>
    <scope>NUCLEOTIDE SEQUENCE [LARGE SCALE GENOMIC DNA]</scope>
    <source>
        <strain evidence="1 2">NVH-YM330</strain>
    </source>
</reference>
<comment type="caution">
    <text evidence="1">The sequence shown here is derived from an EMBL/GenBank/DDBJ whole genome shotgun (WGS) entry which is preliminary data.</text>
</comment>
<gene>
    <name evidence="1" type="ORF">AB1I70_22905</name>
</gene>
<evidence type="ECO:0000313" key="2">
    <source>
        <dbReference type="Proteomes" id="UP001571110"/>
    </source>
</evidence>
<dbReference type="EMBL" id="JBFDTY010000007">
    <property type="protein sequence ID" value="MFA2794160.1"/>
    <property type="molecule type" value="Genomic_DNA"/>
</dbReference>
<accession>A0ABV4RZ87</accession>
<name>A0ABV4RZ87_9BACI</name>
<dbReference type="RefSeq" id="WP_000065208.1">
    <property type="nucleotide sequence ID" value="NZ_FMBJ01000016.1"/>
</dbReference>
<keyword evidence="2" id="KW-1185">Reference proteome</keyword>
<proteinExistence type="predicted"/>
<organism evidence="1 2">
    <name type="scientific">Bacillus mobilis</name>
    <dbReference type="NCBI Taxonomy" id="2026190"/>
    <lineage>
        <taxon>Bacteria</taxon>
        <taxon>Bacillati</taxon>
        <taxon>Bacillota</taxon>
        <taxon>Bacilli</taxon>
        <taxon>Bacillales</taxon>
        <taxon>Bacillaceae</taxon>
        <taxon>Bacillus</taxon>
        <taxon>Bacillus cereus group</taxon>
    </lineage>
</organism>
<protein>
    <submittedName>
        <fullName evidence="1">Uncharacterized protein</fullName>
    </submittedName>
</protein>
<dbReference type="Proteomes" id="UP001571110">
    <property type="component" value="Unassembled WGS sequence"/>
</dbReference>
<sequence>MSNIGNKLRSGFFATPEQQGKYLVELFNKPKGSINILIQLVAKGEY</sequence>
<evidence type="ECO:0000313" key="1">
    <source>
        <dbReference type="EMBL" id="MFA2794160.1"/>
    </source>
</evidence>